<dbReference type="Pfam" id="PF00196">
    <property type="entry name" value="GerE"/>
    <property type="match status" value="1"/>
</dbReference>
<name>A0A918F512_9ACTN</name>
<evidence type="ECO:0000256" key="1">
    <source>
        <dbReference type="SAM" id="MobiDB-lite"/>
    </source>
</evidence>
<dbReference type="InterPro" id="IPR049945">
    <property type="entry name" value="AAA_22"/>
</dbReference>
<dbReference type="InterPro" id="IPR027417">
    <property type="entry name" value="P-loop_NTPase"/>
</dbReference>
<reference evidence="3" key="2">
    <citation type="submission" date="2020-09" db="EMBL/GenBank/DDBJ databases">
        <authorList>
            <person name="Sun Q."/>
            <person name="Ohkuma M."/>
        </authorList>
    </citation>
    <scope>NUCLEOTIDE SEQUENCE</scope>
    <source>
        <strain evidence="3">JCM 4346</strain>
    </source>
</reference>
<feature type="region of interest" description="Disordered" evidence="1">
    <location>
        <begin position="339"/>
        <end position="452"/>
    </location>
</feature>
<dbReference type="SUPFAM" id="SSF46894">
    <property type="entry name" value="C-terminal effector domain of the bipartite response regulators"/>
    <property type="match status" value="1"/>
</dbReference>
<dbReference type="PANTHER" id="PTHR47691">
    <property type="entry name" value="REGULATOR-RELATED"/>
    <property type="match status" value="1"/>
</dbReference>
<dbReference type="InterPro" id="IPR016032">
    <property type="entry name" value="Sig_transdc_resp-reg_C-effctor"/>
</dbReference>
<accession>A0A918F512</accession>
<feature type="compositionally biased region" description="Basic and acidic residues" evidence="1">
    <location>
        <begin position="403"/>
        <end position="433"/>
    </location>
</feature>
<proteinExistence type="predicted"/>
<dbReference type="SUPFAM" id="SSF48452">
    <property type="entry name" value="TPR-like"/>
    <property type="match status" value="1"/>
</dbReference>
<dbReference type="GO" id="GO:0003677">
    <property type="term" value="F:DNA binding"/>
    <property type="evidence" value="ECO:0007669"/>
    <property type="project" value="InterPro"/>
</dbReference>
<sequence>MGGSAPRRDCHLPVETTSFVDRRSELAEGRELLARARLVTLTGPGGVGKTRLAGRIAARVARAFPDGVRFVHLSGLRDPALVPFTVAAALGLHDYSDRPALDTLAERLRDRRLLLVVDNCEHLLRACADLAAALLHGTTGVRLLTTSRHRLGLTEEHLLDVRPLPVPDPDGDLSAADGYPALALFADRAAAVAPGFRLTAANRASVARLCRRLDGLPLAIELAAVRMRVLDVDQLLQRLDDRYHLLTSGSPTVPLRHQTLRAAVDWSHELCDEVEQVVWARLSVLPGSFDLETAEAVCGDAGERATACSAPAAPVLLASGDSAPAASVLPVSGDSAPAAPVLLASGDSAPRPPVDAHPPRDSATRSAHDPGEAHYLADRVGQRDGHLSSDRAASREAYVPADRVGHGEGHLSPDRAASREAHLPADRVGRWVDEGPGVQGAELPGGVEGAEPLERGRVGAAGAQHTPPLHPHDVLEAVAGLVDKSVLSRETGPAGTVRYRLLDTLRDYGLERLKARPGEERATRIRLRDWMQQRAATCEREWFGPGQPQIVTRLRADQDNLRAALDFSLTAPGEAPAALRLAGTLWFHWHACGAPREGRYWLDRALEANPAPTRERARALWAAALLAGCPEDLTRGRHRAEQARDLAHRLGDAAEAAHAEYVVGVIRLFSDDLTGALDHFRAGVDRGRVPGQHLSLVGLDRVELACALCFLGRADEAIAVCEETRRLCAEHGERWVLSYVERMLALAHTVKGDWRQAERHGREALRLKLAVHDVLGMGLTLDLLARIAAERGAHDRAALLLGGADRAWADVDRSRWGSAALNSTRRGSEERARRTLGRTAFRQAYDRGAALALTDLVAHALRDKVSARRPVSPSGEPDPSPASATHSPADAPPTAGRTHPPHGPAESSPPPPHGTAASLPSSPPGSAASPPPSPPGPAGCPSPRSSFMAAPLDAVRLTRREAQVAELVAEGLANQQIADRLVISRRTAEGHVERILSKLGFSNRSQIAAWVTAQR</sequence>
<gene>
    <name evidence="3" type="ORF">GCM10010251_17110</name>
</gene>
<protein>
    <recommendedName>
        <fullName evidence="2">HTH luxR-type domain-containing protein</fullName>
    </recommendedName>
</protein>
<feature type="compositionally biased region" description="Basic and acidic residues" evidence="1">
    <location>
        <begin position="357"/>
        <end position="394"/>
    </location>
</feature>
<dbReference type="Pfam" id="PF13401">
    <property type="entry name" value="AAA_22"/>
    <property type="match status" value="1"/>
</dbReference>
<evidence type="ECO:0000313" key="4">
    <source>
        <dbReference type="Proteomes" id="UP000658320"/>
    </source>
</evidence>
<organism evidence="3 4">
    <name type="scientific">Streptomyces aurantiogriseus</name>
    <dbReference type="NCBI Taxonomy" id="66870"/>
    <lineage>
        <taxon>Bacteria</taxon>
        <taxon>Bacillati</taxon>
        <taxon>Actinomycetota</taxon>
        <taxon>Actinomycetes</taxon>
        <taxon>Kitasatosporales</taxon>
        <taxon>Streptomycetaceae</taxon>
        <taxon>Streptomyces</taxon>
    </lineage>
</organism>
<dbReference type="SMART" id="SM00421">
    <property type="entry name" value="HTH_LUXR"/>
    <property type="match status" value="1"/>
</dbReference>
<dbReference type="AlphaFoldDB" id="A0A918F512"/>
<dbReference type="GO" id="GO:0016887">
    <property type="term" value="F:ATP hydrolysis activity"/>
    <property type="evidence" value="ECO:0007669"/>
    <property type="project" value="InterPro"/>
</dbReference>
<dbReference type="Gene3D" id="1.25.40.10">
    <property type="entry name" value="Tetratricopeptide repeat domain"/>
    <property type="match status" value="1"/>
</dbReference>
<comment type="caution">
    <text evidence="3">The sequence shown here is derived from an EMBL/GenBank/DDBJ whole genome shotgun (WGS) entry which is preliminary data.</text>
</comment>
<dbReference type="EMBL" id="BMSX01000003">
    <property type="protein sequence ID" value="GGR01963.1"/>
    <property type="molecule type" value="Genomic_DNA"/>
</dbReference>
<dbReference type="InterPro" id="IPR011990">
    <property type="entry name" value="TPR-like_helical_dom_sf"/>
</dbReference>
<dbReference type="PRINTS" id="PR00038">
    <property type="entry name" value="HTHLUXR"/>
</dbReference>
<dbReference type="PANTHER" id="PTHR47691:SF3">
    <property type="entry name" value="HTH-TYPE TRANSCRIPTIONAL REGULATOR RV0890C-RELATED"/>
    <property type="match status" value="1"/>
</dbReference>
<dbReference type="Gene3D" id="3.40.50.300">
    <property type="entry name" value="P-loop containing nucleotide triphosphate hydrolases"/>
    <property type="match status" value="1"/>
</dbReference>
<keyword evidence="4" id="KW-1185">Reference proteome</keyword>
<dbReference type="InterPro" id="IPR000792">
    <property type="entry name" value="Tscrpt_reg_LuxR_C"/>
</dbReference>
<dbReference type="GO" id="GO:0006355">
    <property type="term" value="P:regulation of DNA-templated transcription"/>
    <property type="evidence" value="ECO:0007669"/>
    <property type="project" value="InterPro"/>
</dbReference>
<feature type="region of interest" description="Disordered" evidence="1">
    <location>
        <begin position="866"/>
        <end position="947"/>
    </location>
</feature>
<dbReference type="SUPFAM" id="SSF52540">
    <property type="entry name" value="P-loop containing nucleoside triphosphate hydrolases"/>
    <property type="match status" value="1"/>
</dbReference>
<dbReference type="InterPro" id="IPR036388">
    <property type="entry name" value="WH-like_DNA-bd_sf"/>
</dbReference>
<reference evidence="3" key="1">
    <citation type="journal article" date="2014" name="Int. J. Syst. Evol. Microbiol.">
        <title>Complete genome sequence of Corynebacterium casei LMG S-19264T (=DSM 44701T), isolated from a smear-ripened cheese.</title>
        <authorList>
            <consortium name="US DOE Joint Genome Institute (JGI-PGF)"/>
            <person name="Walter F."/>
            <person name="Albersmeier A."/>
            <person name="Kalinowski J."/>
            <person name="Ruckert C."/>
        </authorList>
    </citation>
    <scope>NUCLEOTIDE SEQUENCE</scope>
    <source>
        <strain evidence="3">JCM 4346</strain>
    </source>
</reference>
<evidence type="ECO:0000259" key="2">
    <source>
        <dbReference type="PROSITE" id="PS50043"/>
    </source>
</evidence>
<feature type="compositionally biased region" description="Pro residues" evidence="1">
    <location>
        <begin position="929"/>
        <end position="940"/>
    </location>
</feature>
<dbReference type="Gene3D" id="1.10.10.10">
    <property type="entry name" value="Winged helix-like DNA-binding domain superfamily/Winged helix DNA-binding domain"/>
    <property type="match status" value="1"/>
</dbReference>
<evidence type="ECO:0000313" key="3">
    <source>
        <dbReference type="EMBL" id="GGR01963.1"/>
    </source>
</evidence>
<feature type="compositionally biased region" description="Pro residues" evidence="1">
    <location>
        <begin position="901"/>
        <end position="913"/>
    </location>
</feature>
<feature type="compositionally biased region" description="Low complexity" evidence="1">
    <location>
        <begin position="914"/>
        <end position="928"/>
    </location>
</feature>
<dbReference type="Proteomes" id="UP000658320">
    <property type="component" value="Unassembled WGS sequence"/>
</dbReference>
<dbReference type="RefSeq" id="WP_229910854.1">
    <property type="nucleotide sequence ID" value="NZ_BMSX01000003.1"/>
</dbReference>
<dbReference type="CDD" id="cd06170">
    <property type="entry name" value="LuxR_C_like"/>
    <property type="match status" value="1"/>
</dbReference>
<dbReference type="PROSITE" id="PS50043">
    <property type="entry name" value="HTH_LUXR_2"/>
    <property type="match status" value="1"/>
</dbReference>
<dbReference type="PRINTS" id="PR00364">
    <property type="entry name" value="DISEASERSIST"/>
</dbReference>
<feature type="domain" description="HTH luxR-type" evidence="2">
    <location>
        <begin position="950"/>
        <end position="1015"/>
    </location>
</feature>